<dbReference type="Proteomes" id="UP000294194">
    <property type="component" value="Unassembled WGS sequence"/>
</dbReference>
<comment type="caution">
    <text evidence="1">The sequence shown here is derived from an EMBL/GenBank/DDBJ whole genome shotgun (WGS) entry which is preliminary data.</text>
</comment>
<dbReference type="RefSeq" id="WP_130980117.1">
    <property type="nucleotide sequence ID" value="NZ_SISG01000001.1"/>
</dbReference>
<reference evidence="2" key="1">
    <citation type="submission" date="2019-02" db="EMBL/GenBank/DDBJ databases">
        <title>Glaciihabitans arcticus sp. nov., a psychrotolerant bacterium isolated from polar soil.</title>
        <authorList>
            <person name="Dahal R.H."/>
        </authorList>
    </citation>
    <scope>NUCLEOTIDE SEQUENCE [LARGE SCALE GENOMIC DNA]</scope>
    <source>
        <strain evidence="2">RP-3-7</strain>
    </source>
</reference>
<evidence type="ECO:0000313" key="1">
    <source>
        <dbReference type="EMBL" id="TBN56006.1"/>
    </source>
</evidence>
<gene>
    <name evidence="1" type="ORF">EYE40_00545</name>
</gene>
<dbReference type="AlphaFoldDB" id="A0A4Q9GMT1"/>
<organism evidence="1 2">
    <name type="scientific">Glaciihabitans arcticus</name>
    <dbReference type="NCBI Taxonomy" id="2668039"/>
    <lineage>
        <taxon>Bacteria</taxon>
        <taxon>Bacillati</taxon>
        <taxon>Actinomycetota</taxon>
        <taxon>Actinomycetes</taxon>
        <taxon>Micrococcales</taxon>
        <taxon>Microbacteriaceae</taxon>
        <taxon>Glaciihabitans</taxon>
    </lineage>
</organism>
<protein>
    <submittedName>
        <fullName evidence="1">Uncharacterized protein</fullName>
    </submittedName>
</protein>
<evidence type="ECO:0000313" key="2">
    <source>
        <dbReference type="Proteomes" id="UP000294194"/>
    </source>
</evidence>
<name>A0A4Q9GMT1_9MICO</name>
<accession>A0A4Q9GMT1</accession>
<proteinExistence type="predicted"/>
<dbReference type="EMBL" id="SISG01000001">
    <property type="protein sequence ID" value="TBN56006.1"/>
    <property type="molecule type" value="Genomic_DNA"/>
</dbReference>
<sequence>MAIRGETARVVVTVKTSPQPSAKYGDTVCVAGIRIDGGRSEWIRLYPIPFRYFGAERKFAKYDIIELTVRRRHEDGRNESYSPEWDSIETIEHLHTWADRVPYLRDVDQTSTCELQSGTAGNPNGPSLGLVPVLDVSKMEFEDHPGWTVAEQSKISNALSQVDLFGNGSVPPRLESPRFKVRYRYRCSDPRCTGHQGQILDWEMTELQRHLKSDSDATAKRKITQKYLEMMFASKRHTSFYMGNFENARRREKFSVLGVYYPERSTASTLSLF</sequence>
<keyword evidence="2" id="KW-1185">Reference proteome</keyword>